<evidence type="ECO:0000313" key="8">
    <source>
        <dbReference type="EMBL" id="WPC76766.1"/>
    </source>
</evidence>
<name>A0ABZ0QJS9_9VIBR</name>
<dbReference type="InterPro" id="IPR016161">
    <property type="entry name" value="Ald_DH/histidinol_DH"/>
</dbReference>
<protein>
    <recommendedName>
        <fullName evidence="4">Aldehyde dehydrogenase</fullName>
    </recommendedName>
</protein>
<keyword evidence="9" id="KW-1185">Reference proteome</keyword>
<comment type="similarity">
    <text evidence="1 4 6">Belongs to the aldehyde dehydrogenase family.</text>
</comment>
<keyword evidence="3" id="KW-0520">NAD</keyword>
<dbReference type="Gene3D" id="3.40.605.10">
    <property type="entry name" value="Aldehyde Dehydrogenase, Chain A, domain 1"/>
    <property type="match status" value="1"/>
</dbReference>
<dbReference type="EMBL" id="CP138204">
    <property type="protein sequence ID" value="WPC76766.1"/>
    <property type="molecule type" value="Genomic_DNA"/>
</dbReference>
<evidence type="ECO:0000256" key="6">
    <source>
        <dbReference type="RuleBase" id="RU003345"/>
    </source>
</evidence>
<dbReference type="SUPFAM" id="SSF53720">
    <property type="entry name" value="ALDH-like"/>
    <property type="match status" value="1"/>
</dbReference>
<dbReference type="Gene3D" id="3.40.309.10">
    <property type="entry name" value="Aldehyde Dehydrogenase, Chain A, domain 2"/>
    <property type="match status" value="1"/>
</dbReference>
<accession>A0ABZ0QJS9</accession>
<sequence>MAHIAAPDAAWQVPDASDLEVMQAQFGRLSLQFANDRYPSLEKREQRLVKLKQALLEQQSALILAMNADFGYRSRFDNVVGDLVPTLNHLNYTLARVKKWMKPKRRASGKLLFPSRVSVFYQPVGVVGIMVPWNFPLYLSLAPLITAIAAGNQVMLKLSEETPKTNAVIKRIVASIGEVAVCIEGSLALSAEFSRLSFDHLLFTGSTAVGKLVAQAAAANLTQVTLELGGKSPVIIASDADIEKAVDDILFGKTLNSGQVCVAPDYVMLPQGQVDRFVELYLKRFKKCFVSRKGQLDSSSIINERQYQRLQAMLENAKEQGATLHTLQCELHLEARQMAPVVVTGLKDSMLLMQNEIFGPILPVIGYRTIEDAIQRVNDQACPLALYLMTQDKDIHEYVVKGTHSGGVAINDTVFQSVAEDAPFGGFRESGVGAYHGIEGFKAFSHGKTVLNSWHRWPRASVMLRYRKTIVHLLKRWIMR</sequence>
<dbReference type="Pfam" id="PF00171">
    <property type="entry name" value="Aldedh"/>
    <property type="match status" value="1"/>
</dbReference>
<proteinExistence type="inferred from homology"/>
<feature type="domain" description="Aldehyde dehydrogenase" evidence="7">
    <location>
        <begin position="40"/>
        <end position="450"/>
    </location>
</feature>
<evidence type="ECO:0000259" key="7">
    <source>
        <dbReference type="Pfam" id="PF00171"/>
    </source>
</evidence>
<dbReference type="PIRSF" id="PIRSF036492">
    <property type="entry name" value="ALDH"/>
    <property type="match status" value="1"/>
</dbReference>
<evidence type="ECO:0000256" key="1">
    <source>
        <dbReference type="ARBA" id="ARBA00009986"/>
    </source>
</evidence>
<evidence type="ECO:0000256" key="2">
    <source>
        <dbReference type="ARBA" id="ARBA00023002"/>
    </source>
</evidence>
<dbReference type="PROSITE" id="PS00687">
    <property type="entry name" value="ALDEHYDE_DEHYDR_GLU"/>
    <property type="match status" value="1"/>
</dbReference>
<evidence type="ECO:0000256" key="4">
    <source>
        <dbReference type="PIRNR" id="PIRNR036492"/>
    </source>
</evidence>
<evidence type="ECO:0000256" key="5">
    <source>
        <dbReference type="PROSITE-ProRule" id="PRU10007"/>
    </source>
</evidence>
<feature type="active site" evidence="5">
    <location>
        <position position="227"/>
    </location>
</feature>
<dbReference type="PANTHER" id="PTHR43570">
    <property type="entry name" value="ALDEHYDE DEHYDROGENASE"/>
    <property type="match status" value="1"/>
</dbReference>
<dbReference type="PANTHER" id="PTHR43570:SF20">
    <property type="entry name" value="ALDEHYDE DEHYDROGENASE ALDX-RELATED"/>
    <property type="match status" value="1"/>
</dbReference>
<dbReference type="InterPro" id="IPR012394">
    <property type="entry name" value="Aldehyde_DH_NAD(P)"/>
</dbReference>
<dbReference type="CDD" id="cd07133">
    <property type="entry name" value="ALDH_CALDH_CalB"/>
    <property type="match status" value="1"/>
</dbReference>
<reference evidence="8 9" key="1">
    <citation type="submission" date="2023-11" db="EMBL/GenBank/DDBJ databases">
        <title>Plant-associative lifestyle of Vibrio porteresiae and its evolutionary dynamics.</title>
        <authorList>
            <person name="Rameshkumar N."/>
            <person name="Kirti K."/>
        </authorList>
    </citation>
    <scope>NUCLEOTIDE SEQUENCE [LARGE SCALE GENOMIC DNA]</scope>
    <source>
        <strain evidence="8 9">MSSRF30</strain>
    </source>
</reference>
<dbReference type="InterPro" id="IPR016163">
    <property type="entry name" value="Ald_DH_C"/>
</dbReference>
<dbReference type="RefSeq" id="WP_261897163.1">
    <property type="nucleotide sequence ID" value="NZ_AP024896.1"/>
</dbReference>
<dbReference type="Proteomes" id="UP001304071">
    <property type="component" value="Chromosome 2"/>
</dbReference>
<dbReference type="InterPro" id="IPR016162">
    <property type="entry name" value="Ald_DH_N"/>
</dbReference>
<organism evidence="8 9">
    <name type="scientific">Vibrio porteresiae DSM 19223</name>
    <dbReference type="NCBI Taxonomy" id="1123496"/>
    <lineage>
        <taxon>Bacteria</taxon>
        <taxon>Pseudomonadati</taxon>
        <taxon>Pseudomonadota</taxon>
        <taxon>Gammaproteobacteria</taxon>
        <taxon>Vibrionales</taxon>
        <taxon>Vibrionaceae</taxon>
        <taxon>Vibrio</taxon>
    </lineage>
</organism>
<evidence type="ECO:0000256" key="3">
    <source>
        <dbReference type="ARBA" id="ARBA00023027"/>
    </source>
</evidence>
<keyword evidence="2 4" id="KW-0560">Oxidoreductase</keyword>
<evidence type="ECO:0000313" key="9">
    <source>
        <dbReference type="Proteomes" id="UP001304071"/>
    </source>
</evidence>
<dbReference type="GO" id="GO:0050269">
    <property type="term" value="F:coniferyl-aldehyde dehydrogenase [NAD(P)+] activity"/>
    <property type="evidence" value="ECO:0007669"/>
    <property type="project" value="UniProtKB-EC"/>
</dbReference>
<gene>
    <name evidence="8" type="ORF">R8Z52_19760</name>
</gene>
<dbReference type="InterPro" id="IPR015590">
    <property type="entry name" value="Aldehyde_DH_dom"/>
</dbReference>
<dbReference type="InterPro" id="IPR029510">
    <property type="entry name" value="Ald_DH_CS_GLU"/>
</dbReference>